<evidence type="ECO:0000256" key="3">
    <source>
        <dbReference type="ARBA" id="ARBA00023163"/>
    </source>
</evidence>
<dbReference type="InterPro" id="IPR003313">
    <property type="entry name" value="AraC-bd"/>
</dbReference>
<evidence type="ECO:0000313" key="5">
    <source>
        <dbReference type="EMBL" id="KAB7650267.1"/>
    </source>
</evidence>
<comment type="caution">
    <text evidence="5">The sequence shown here is derived from an EMBL/GenBank/DDBJ whole genome shotgun (WGS) entry which is preliminary data.</text>
</comment>
<dbReference type="InterPro" id="IPR011051">
    <property type="entry name" value="RmlC_Cupin_sf"/>
</dbReference>
<dbReference type="Gene3D" id="1.10.10.60">
    <property type="entry name" value="Homeodomain-like"/>
    <property type="match status" value="1"/>
</dbReference>
<gene>
    <name evidence="5" type="ORF">GBM96_09465</name>
</gene>
<proteinExistence type="predicted"/>
<organism evidence="5 6">
    <name type="scientific">Sutterella seckii</name>
    <dbReference type="NCBI Taxonomy" id="1944635"/>
    <lineage>
        <taxon>Bacteria</taxon>
        <taxon>Pseudomonadati</taxon>
        <taxon>Pseudomonadota</taxon>
        <taxon>Betaproteobacteria</taxon>
        <taxon>Burkholderiales</taxon>
        <taxon>Sutterellaceae</taxon>
        <taxon>Sutterella</taxon>
    </lineage>
</organism>
<dbReference type="Gene3D" id="2.60.120.10">
    <property type="entry name" value="Jelly Rolls"/>
    <property type="match status" value="1"/>
</dbReference>
<dbReference type="PANTHER" id="PTHR11019">
    <property type="entry name" value="HTH-TYPE TRANSCRIPTIONAL REGULATOR NIMR"/>
    <property type="match status" value="1"/>
</dbReference>
<dbReference type="InterPro" id="IPR009057">
    <property type="entry name" value="Homeodomain-like_sf"/>
</dbReference>
<evidence type="ECO:0000313" key="6">
    <source>
        <dbReference type="Proteomes" id="UP000469462"/>
    </source>
</evidence>
<protein>
    <submittedName>
        <fullName evidence="5">Helix-turn-helix domain-containing protein</fullName>
    </submittedName>
</protein>
<accession>A0AAI9SBJ1</accession>
<dbReference type="SUPFAM" id="SSF46689">
    <property type="entry name" value="Homeodomain-like"/>
    <property type="match status" value="1"/>
</dbReference>
<reference evidence="5 6" key="1">
    <citation type="submission" date="2019-10" db="EMBL/GenBank/DDBJ databases">
        <title>Genome diversity of Sutterella seckii.</title>
        <authorList>
            <person name="Chaplin A.V."/>
            <person name="Sokolova S.R."/>
            <person name="Mosin K.A."/>
            <person name="Ivanova E.L."/>
            <person name="Kochetkova T.O."/>
            <person name="Goltsov A.Y."/>
            <person name="Trofimov D.Y."/>
            <person name="Efimov B.A."/>
        </authorList>
    </citation>
    <scope>NUCLEOTIDE SEQUENCE [LARGE SCALE GENOMIC DNA]</scope>
    <source>
        <strain evidence="5 6">ASD3426</strain>
    </source>
</reference>
<dbReference type="SMART" id="SM00342">
    <property type="entry name" value="HTH_ARAC"/>
    <property type="match status" value="1"/>
</dbReference>
<name>A0AAI9SBJ1_9BURK</name>
<keyword evidence="3" id="KW-0804">Transcription</keyword>
<dbReference type="Proteomes" id="UP000469462">
    <property type="component" value="Unassembled WGS sequence"/>
</dbReference>
<evidence type="ECO:0000256" key="2">
    <source>
        <dbReference type="ARBA" id="ARBA00023125"/>
    </source>
</evidence>
<dbReference type="PANTHER" id="PTHR11019:SF159">
    <property type="entry name" value="TRANSCRIPTIONAL REGULATOR-RELATED"/>
    <property type="match status" value="1"/>
</dbReference>
<dbReference type="InterPro" id="IPR018060">
    <property type="entry name" value="HTH_AraC"/>
</dbReference>
<evidence type="ECO:0000259" key="4">
    <source>
        <dbReference type="PROSITE" id="PS01124"/>
    </source>
</evidence>
<dbReference type="InterPro" id="IPR018062">
    <property type="entry name" value="HTH_AraC-typ_CS"/>
</dbReference>
<keyword evidence="2" id="KW-0238">DNA-binding</keyword>
<dbReference type="PROSITE" id="PS01124">
    <property type="entry name" value="HTH_ARAC_FAMILY_2"/>
    <property type="match status" value="1"/>
</dbReference>
<dbReference type="InterPro" id="IPR014710">
    <property type="entry name" value="RmlC-like_jellyroll"/>
</dbReference>
<dbReference type="Pfam" id="PF12833">
    <property type="entry name" value="HTH_18"/>
    <property type="match status" value="1"/>
</dbReference>
<feature type="domain" description="HTH araC/xylS-type" evidence="4">
    <location>
        <begin position="168"/>
        <end position="269"/>
    </location>
</feature>
<dbReference type="GO" id="GO:0003700">
    <property type="term" value="F:DNA-binding transcription factor activity"/>
    <property type="evidence" value="ECO:0007669"/>
    <property type="project" value="InterPro"/>
</dbReference>
<dbReference type="CDD" id="cd06124">
    <property type="entry name" value="cupin_NimR-like_N"/>
    <property type="match status" value="1"/>
</dbReference>
<dbReference type="GO" id="GO:0043565">
    <property type="term" value="F:sequence-specific DNA binding"/>
    <property type="evidence" value="ECO:0007669"/>
    <property type="project" value="InterPro"/>
</dbReference>
<dbReference type="Pfam" id="PF02311">
    <property type="entry name" value="AraC_binding"/>
    <property type="match status" value="1"/>
</dbReference>
<evidence type="ECO:0000256" key="1">
    <source>
        <dbReference type="ARBA" id="ARBA00023015"/>
    </source>
</evidence>
<dbReference type="AlphaFoldDB" id="A0AAI9SBJ1"/>
<sequence length="273" mass="30684">MVLRTESLESGYMDERTINMDEVPELSSGWREFARDFVPGMDRPEHCHREAQLLYAQKGVMLVRTSDSVRLIAPFQALWIPAGVRHSISFLADTQMRSLYFSDDALHRLKHLNDRVRVLAATPLIRELFSALFSKKVPPATALLMTNLVLRLVVEAEELGAALPIADDEAFGPLQSEILSRRLWSMTMEEASSRLSLSPKTFSRKFNRALGMTWRDWMARARLCASLDLLLSGRTLKDAAFGAGYADQATFTAAFRKLFGTTPGAMQKSARRA</sequence>
<dbReference type="PROSITE" id="PS00041">
    <property type="entry name" value="HTH_ARAC_FAMILY_1"/>
    <property type="match status" value="1"/>
</dbReference>
<dbReference type="SUPFAM" id="SSF51182">
    <property type="entry name" value="RmlC-like cupins"/>
    <property type="match status" value="1"/>
</dbReference>
<keyword evidence="1" id="KW-0805">Transcription regulation</keyword>
<keyword evidence="6" id="KW-1185">Reference proteome</keyword>
<dbReference type="EMBL" id="WEHW01000044">
    <property type="protein sequence ID" value="KAB7650267.1"/>
    <property type="molecule type" value="Genomic_DNA"/>
</dbReference>